<organism evidence="2 3">
    <name type="scientific">Rhizobium leguminosarum</name>
    <dbReference type="NCBI Taxonomy" id="384"/>
    <lineage>
        <taxon>Bacteria</taxon>
        <taxon>Pseudomonadati</taxon>
        <taxon>Pseudomonadota</taxon>
        <taxon>Alphaproteobacteria</taxon>
        <taxon>Hyphomicrobiales</taxon>
        <taxon>Rhizobiaceae</taxon>
        <taxon>Rhizobium/Agrobacterium group</taxon>
        <taxon>Rhizobium</taxon>
    </lineage>
</organism>
<keyword evidence="1" id="KW-1133">Transmembrane helix</keyword>
<protein>
    <submittedName>
        <fullName evidence="2">ABC transporter permease</fullName>
    </submittedName>
</protein>
<comment type="caution">
    <text evidence="2">The sequence shown here is derived from an EMBL/GenBank/DDBJ whole genome shotgun (WGS) entry which is preliminary data.</text>
</comment>
<evidence type="ECO:0000313" key="3">
    <source>
        <dbReference type="Proteomes" id="UP000471409"/>
    </source>
</evidence>
<accession>A0A6P0DS31</accession>
<evidence type="ECO:0000313" key="2">
    <source>
        <dbReference type="EMBL" id="NEK55809.1"/>
    </source>
</evidence>
<evidence type="ECO:0000256" key="1">
    <source>
        <dbReference type="SAM" id="Phobius"/>
    </source>
</evidence>
<feature type="transmembrane region" description="Helical" evidence="1">
    <location>
        <begin position="41"/>
        <end position="62"/>
    </location>
</feature>
<sequence>ETLFIFAAGGAGGLVLAKLATVLTGPEFGLAFTSSVLLKSVAIIAGLGLATGLLPAANAMRLPIVNAFRSR</sequence>
<dbReference type="EMBL" id="WXXP01000906">
    <property type="protein sequence ID" value="NEK55809.1"/>
    <property type="molecule type" value="Genomic_DNA"/>
</dbReference>
<proteinExistence type="predicted"/>
<feature type="non-terminal residue" evidence="2">
    <location>
        <position position="1"/>
    </location>
</feature>
<keyword evidence="1" id="KW-0812">Transmembrane</keyword>
<dbReference type="AlphaFoldDB" id="A0A6P0DS31"/>
<dbReference type="Proteomes" id="UP000471409">
    <property type="component" value="Unassembled WGS sequence"/>
</dbReference>
<name>A0A6P0DS31_RHILE</name>
<keyword evidence="1" id="KW-0472">Membrane</keyword>
<reference evidence="2 3" key="1">
    <citation type="submission" date="2020-01" db="EMBL/GenBank/DDBJ databases">
        <title>Rhizobium genotypes associated with high levels of biological nitrogen fixation by grain legumes in a temperate-maritime cropping system.</title>
        <authorList>
            <person name="Maluk M."/>
            <person name="Francesc Ferrando Molina F."/>
            <person name="Lopez Del Egido L."/>
            <person name="Lafos M."/>
            <person name="Langarica-Fuentes A."/>
            <person name="Gebre Yohannes G."/>
            <person name="Young M.W."/>
            <person name="Martin P."/>
            <person name="Gantlett R."/>
            <person name="Kenicer G."/>
            <person name="Hawes C."/>
            <person name="Begg G.S."/>
            <person name="Quilliam R.S."/>
            <person name="Squire G.R."/>
            <person name="Poole P.S."/>
            <person name="Young P.W."/>
            <person name="Iannetta P.M."/>
            <person name="James E.K."/>
        </authorList>
    </citation>
    <scope>NUCLEOTIDE SEQUENCE [LARGE SCALE GENOMIC DNA]</scope>
    <source>
        <strain evidence="2 3">JHI944</strain>
    </source>
</reference>
<gene>
    <name evidence="2" type="ORF">GUK36_42025</name>
</gene>